<name>A0ABQ6CIH9_9HYPH</name>
<accession>A0ABQ6CIH9</accession>
<dbReference type="EMBL" id="BSPC01000027">
    <property type="protein sequence ID" value="GLS20162.1"/>
    <property type="molecule type" value="Genomic_DNA"/>
</dbReference>
<dbReference type="RefSeq" id="WP_284313258.1">
    <property type="nucleotide sequence ID" value="NZ_BSPC01000027.1"/>
</dbReference>
<evidence type="ECO:0000313" key="2">
    <source>
        <dbReference type="Proteomes" id="UP001156882"/>
    </source>
</evidence>
<proteinExistence type="predicted"/>
<reference evidence="2" key="1">
    <citation type="journal article" date="2019" name="Int. J. Syst. Evol. Microbiol.">
        <title>The Global Catalogue of Microorganisms (GCM) 10K type strain sequencing project: providing services to taxonomists for standard genome sequencing and annotation.</title>
        <authorList>
            <consortium name="The Broad Institute Genomics Platform"/>
            <consortium name="The Broad Institute Genome Sequencing Center for Infectious Disease"/>
            <person name="Wu L."/>
            <person name="Ma J."/>
        </authorList>
    </citation>
    <scope>NUCLEOTIDE SEQUENCE [LARGE SCALE GENOMIC DNA]</scope>
    <source>
        <strain evidence="2">NBRC 101365</strain>
    </source>
</reference>
<evidence type="ECO:0000313" key="1">
    <source>
        <dbReference type="EMBL" id="GLS20162.1"/>
    </source>
</evidence>
<organism evidence="1 2">
    <name type="scientific">Labrys miyagiensis</name>
    <dbReference type="NCBI Taxonomy" id="346912"/>
    <lineage>
        <taxon>Bacteria</taxon>
        <taxon>Pseudomonadati</taxon>
        <taxon>Pseudomonadota</taxon>
        <taxon>Alphaproteobacteria</taxon>
        <taxon>Hyphomicrobiales</taxon>
        <taxon>Xanthobacteraceae</taxon>
        <taxon>Labrys</taxon>
    </lineage>
</organism>
<dbReference type="Proteomes" id="UP001156882">
    <property type="component" value="Unassembled WGS sequence"/>
</dbReference>
<gene>
    <name evidence="1" type="ORF">GCM10007874_31790</name>
</gene>
<comment type="caution">
    <text evidence="1">The sequence shown here is derived from an EMBL/GenBank/DDBJ whole genome shotgun (WGS) entry which is preliminary data.</text>
</comment>
<protein>
    <submittedName>
        <fullName evidence="1">Uncharacterized protein</fullName>
    </submittedName>
</protein>
<sequence length="101" mass="10952">MSAAPIQLHIDTLRSLCASEREKIAELKAKLGEGLRSELDIASAKLDDVESIFLDPKVLALTRDDAAWTSWLNNANAVLGIAVMAREHVERLAAKFGSGVH</sequence>
<keyword evidence="2" id="KW-1185">Reference proteome</keyword>